<dbReference type="EC" id="2.7.13.3" evidence="5"/>
<evidence type="ECO:0000256" key="7">
    <source>
        <dbReference type="ARBA" id="ARBA00022553"/>
    </source>
</evidence>
<dbReference type="GO" id="GO:0004721">
    <property type="term" value="F:phosphoprotein phosphatase activity"/>
    <property type="evidence" value="ECO:0007669"/>
    <property type="project" value="UniProtKB-KW"/>
</dbReference>
<dbReference type="InterPro" id="IPR036097">
    <property type="entry name" value="HisK_dim/P_sf"/>
</dbReference>
<evidence type="ECO:0000256" key="8">
    <source>
        <dbReference type="ARBA" id="ARBA00022679"/>
    </source>
</evidence>
<dbReference type="GO" id="GO:0000155">
    <property type="term" value="F:phosphorelay sensor kinase activity"/>
    <property type="evidence" value="ECO:0007669"/>
    <property type="project" value="InterPro"/>
</dbReference>
<protein>
    <recommendedName>
        <fullName evidence="21">Signal transduction histidine-protein kinase/phosphatase MprB</fullName>
        <ecNumber evidence="5">2.7.13.3</ecNumber>
    </recommendedName>
    <alternativeName>
        <fullName evidence="22">Mycobacterial persistence regulator B</fullName>
    </alternativeName>
</protein>
<reference evidence="27 28" key="1">
    <citation type="submission" date="2020-07" db="EMBL/GenBank/DDBJ databases">
        <title>Sequencing the genomes of 1000 actinobacteria strains.</title>
        <authorList>
            <person name="Klenk H.-P."/>
        </authorList>
    </citation>
    <scope>NUCLEOTIDE SEQUENCE [LARGE SCALE GENOMIC DNA]</scope>
    <source>
        <strain evidence="27 28">DSM 24552</strain>
    </source>
</reference>
<evidence type="ECO:0000256" key="19">
    <source>
        <dbReference type="ARBA" id="ARBA00023026"/>
    </source>
</evidence>
<evidence type="ECO:0000256" key="22">
    <source>
        <dbReference type="ARBA" id="ARBA00041776"/>
    </source>
</evidence>
<keyword evidence="7" id="KW-0597">Phosphoprotein</keyword>
<evidence type="ECO:0000256" key="1">
    <source>
        <dbReference type="ARBA" id="ARBA00000085"/>
    </source>
</evidence>
<keyword evidence="6" id="KW-1003">Cell membrane</keyword>
<dbReference type="PROSITE" id="PS50109">
    <property type="entry name" value="HIS_KIN"/>
    <property type="match status" value="1"/>
</dbReference>
<evidence type="ECO:0000256" key="9">
    <source>
        <dbReference type="ARBA" id="ARBA00022692"/>
    </source>
</evidence>
<evidence type="ECO:0000256" key="24">
    <source>
        <dbReference type="SAM" id="Phobius"/>
    </source>
</evidence>
<dbReference type="AlphaFoldDB" id="A0A7Y9RSK1"/>
<comment type="subcellular location">
    <subcellularLocation>
        <location evidence="4">Cell membrane</location>
        <topology evidence="4">Multi-pass membrane protein</topology>
    </subcellularLocation>
</comment>
<dbReference type="InterPro" id="IPR003660">
    <property type="entry name" value="HAMP_dom"/>
</dbReference>
<dbReference type="EMBL" id="JACCAC010000001">
    <property type="protein sequence ID" value="NYG55615.1"/>
    <property type="molecule type" value="Genomic_DNA"/>
</dbReference>
<keyword evidence="23" id="KW-0175">Coiled coil</keyword>
<dbReference type="PRINTS" id="PR00344">
    <property type="entry name" value="BCTRLSENSOR"/>
</dbReference>
<evidence type="ECO:0000259" key="26">
    <source>
        <dbReference type="PROSITE" id="PS50885"/>
    </source>
</evidence>
<evidence type="ECO:0000313" key="27">
    <source>
        <dbReference type="EMBL" id="NYG55615.1"/>
    </source>
</evidence>
<sequence length="469" mass="48390">MAAMLLLALLVPMAVLVRSFALEDRLSRAALEVQATETVVSGAGDDLGAVSTYLERINTSRETQTTVLYPDGRDVGPVPGEDPGIVDARLTGQARVDQTDDGARILVPVSLGGSSALPADTPVIRVDVREPGLGSGVLEALVVLGVLALLLLAGSVLLADRLGRSFTTPLRGLASYAARLGTDRHPPPAPREGPPEVREVAAALDLLVERVEVLLTRERAGVADLAHRLRTPVTALRLRVETLADPGERARLAEDLDHLDRTVDQLVREARRSEREGLVARADGVAVLAARARFWEPLAEDQGRPWALRLPTPLREVSVRADAADLEAVLDVLLDNVFTHTPEGAPVEVTIAGEGDAPVRGAVGAGVGDGRGGEVGAGVGVVVGVDGGVERGGRDGSGRGLRLVVDDGGAGLAGVADGPAVLERGASPGGSTGLGLAIARRTAEESGGTLRLGPSPLGGLRVEVVFGPA</sequence>
<dbReference type="InterPro" id="IPR005467">
    <property type="entry name" value="His_kinase_dom"/>
</dbReference>
<dbReference type="Gene3D" id="1.10.287.130">
    <property type="match status" value="1"/>
</dbReference>
<evidence type="ECO:0000256" key="2">
    <source>
        <dbReference type="ARBA" id="ARBA00001936"/>
    </source>
</evidence>
<evidence type="ECO:0000313" key="28">
    <source>
        <dbReference type="Proteomes" id="UP000544110"/>
    </source>
</evidence>
<keyword evidence="11 27" id="KW-0418">Kinase</keyword>
<evidence type="ECO:0000256" key="17">
    <source>
        <dbReference type="ARBA" id="ARBA00023012"/>
    </source>
</evidence>
<dbReference type="GO" id="GO:0005886">
    <property type="term" value="C:plasma membrane"/>
    <property type="evidence" value="ECO:0007669"/>
    <property type="project" value="UniProtKB-SubCell"/>
</dbReference>
<evidence type="ECO:0000256" key="4">
    <source>
        <dbReference type="ARBA" id="ARBA00004651"/>
    </source>
</evidence>
<evidence type="ECO:0000256" key="11">
    <source>
        <dbReference type="ARBA" id="ARBA00022777"/>
    </source>
</evidence>
<evidence type="ECO:0000256" key="16">
    <source>
        <dbReference type="ARBA" id="ARBA00022989"/>
    </source>
</evidence>
<keyword evidence="16 24" id="KW-1133">Transmembrane helix</keyword>
<dbReference type="PANTHER" id="PTHR44936">
    <property type="entry name" value="SENSOR PROTEIN CREC"/>
    <property type="match status" value="1"/>
</dbReference>
<evidence type="ECO:0000256" key="15">
    <source>
        <dbReference type="ARBA" id="ARBA00022912"/>
    </source>
</evidence>
<dbReference type="SMART" id="SM00388">
    <property type="entry name" value="HisKA"/>
    <property type="match status" value="1"/>
</dbReference>
<feature type="domain" description="Histidine kinase" evidence="25">
    <location>
        <begin position="224"/>
        <end position="469"/>
    </location>
</feature>
<feature type="transmembrane region" description="Helical" evidence="24">
    <location>
        <begin position="140"/>
        <end position="159"/>
    </location>
</feature>
<comment type="catalytic activity">
    <reaction evidence="1">
        <text>ATP + protein L-histidine = ADP + protein N-phospho-L-histidine.</text>
        <dbReference type="EC" id="2.7.13.3"/>
    </reaction>
</comment>
<evidence type="ECO:0000256" key="14">
    <source>
        <dbReference type="ARBA" id="ARBA00022842"/>
    </source>
</evidence>
<dbReference type="PROSITE" id="PS50885">
    <property type="entry name" value="HAMP"/>
    <property type="match status" value="1"/>
</dbReference>
<evidence type="ECO:0000256" key="13">
    <source>
        <dbReference type="ARBA" id="ARBA00022840"/>
    </source>
</evidence>
<evidence type="ECO:0000256" key="10">
    <source>
        <dbReference type="ARBA" id="ARBA00022741"/>
    </source>
</evidence>
<evidence type="ECO:0000256" key="21">
    <source>
        <dbReference type="ARBA" id="ARBA00040454"/>
    </source>
</evidence>
<dbReference type="Pfam" id="PF00512">
    <property type="entry name" value="HisKA"/>
    <property type="match status" value="1"/>
</dbReference>
<dbReference type="GO" id="GO:0005524">
    <property type="term" value="F:ATP binding"/>
    <property type="evidence" value="ECO:0007669"/>
    <property type="project" value="UniProtKB-KW"/>
</dbReference>
<dbReference type="InterPro" id="IPR036890">
    <property type="entry name" value="HATPase_C_sf"/>
</dbReference>
<evidence type="ECO:0000256" key="20">
    <source>
        <dbReference type="ARBA" id="ARBA00023211"/>
    </source>
</evidence>
<feature type="coiled-coil region" evidence="23">
    <location>
        <begin position="249"/>
        <end position="276"/>
    </location>
</feature>
<name>A0A7Y9RSK1_9ACTN</name>
<comment type="caution">
    <text evidence="27">The sequence shown here is derived from an EMBL/GenBank/DDBJ whole genome shotgun (WGS) entry which is preliminary data.</text>
</comment>
<dbReference type="CDD" id="cd00082">
    <property type="entry name" value="HisKA"/>
    <property type="match status" value="1"/>
</dbReference>
<keyword evidence="14" id="KW-0460">Magnesium</keyword>
<keyword evidence="17" id="KW-0902">Two-component regulatory system</keyword>
<dbReference type="Pfam" id="PF00672">
    <property type="entry name" value="HAMP"/>
    <property type="match status" value="1"/>
</dbReference>
<dbReference type="PANTHER" id="PTHR44936:SF9">
    <property type="entry name" value="SENSOR PROTEIN CREC"/>
    <property type="match status" value="1"/>
</dbReference>
<proteinExistence type="predicted"/>
<feature type="domain" description="HAMP" evidence="26">
    <location>
        <begin position="164"/>
        <end position="216"/>
    </location>
</feature>
<keyword evidence="10" id="KW-0547">Nucleotide-binding</keyword>
<keyword evidence="24" id="KW-0472">Membrane</keyword>
<organism evidence="27 28">
    <name type="scientific">Nocardioides perillae</name>
    <dbReference type="NCBI Taxonomy" id="1119534"/>
    <lineage>
        <taxon>Bacteria</taxon>
        <taxon>Bacillati</taxon>
        <taxon>Actinomycetota</taxon>
        <taxon>Actinomycetes</taxon>
        <taxon>Propionibacteriales</taxon>
        <taxon>Nocardioidaceae</taxon>
        <taxon>Nocardioides</taxon>
    </lineage>
</organism>
<accession>A0A7Y9RSK1</accession>
<evidence type="ECO:0000256" key="12">
    <source>
        <dbReference type="ARBA" id="ARBA00022801"/>
    </source>
</evidence>
<dbReference type="InterPro" id="IPR003661">
    <property type="entry name" value="HisK_dim/P_dom"/>
</dbReference>
<keyword evidence="18" id="KW-0346">Stress response</keyword>
<keyword evidence="19" id="KW-0843">Virulence</keyword>
<dbReference type="Proteomes" id="UP000544110">
    <property type="component" value="Unassembled WGS sequence"/>
</dbReference>
<dbReference type="Gene3D" id="3.30.565.10">
    <property type="entry name" value="Histidine kinase-like ATPase, C-terminal domain"/>
    <property type="match status" value="1"/>
</dbReference>
<keyword evidence="9 24" id="KW-0812">Transmembrane</keyword>
<gene>
    <name evidence="27" type="ORF">BJ989_001919</name>
</gene>
<evidence type="ECO:0000256" key="6">
    <source>
        <dbReference type="ARBA" id="ARBA00022475"/>
    </source>
</evidence>
<comment type="cofactor">
    <cofactor evidence="3">
        <name>Mg(2+)</name>
        <dbReference type="ChEBI" id="CHEBI:18420"/>
    </cofactor>
</comment>
<dbReference type="SUPFAM" id="SSF47384">
    <property type="entry name" value="Homodimeric domain of signal transducing histidine kinase"/>
    <property type="match status" value="1"/>
</dbReference>
<evidence type="ECO:0000259" key="25">
    <source>
        <dbReference type="PROSITE" id="PS50109"/>
    </source>
</evidence>
<dbReference type="SMART" id="SM00387">
    <property type="entry name" value="HATPase_c"/>
    <property type="match status" value="1"/>
</dbReference>
<dbReference type="InterPro" id="IPR004358">
    <property type="entry name" value="Sig_transdc_His_kin-like_C"/>
</dbReference>
<evidence type="ECO:0000256" key="23">
    <source>
        <dbReference type="SAM" id="Coils"/>
    </source>
</evidence>
<dbReference type="SUPFAM" id="SSF55874">
    <property type="entry name" value="ATPase domain of HSP90 chaperone/DNA topoisomerase II/histidine kinase"/>
    <property type="match status" value="1"/>
</dbReference>
<dbReference type="InterPro" id="IPR003594">
    <property type="entry name" value="HATPase_dom"/>
</dbReference>
<dbReference type="InterPro" id="IPR050980">
    <property type="entry name" value="2C_sensor_his_kinase"/>
</dbReference>
<evidence type="ECO:0000256" key="5">
    <source>
        <dbReference type="ARBA" id="ARBA00012438"/>
    </source>
</evidence>
<evidence type="ECO:0000256" key="18">
    <source>
        <dbReference type="ARBA" id="ARBA00023016"/>
    </source>
</evidence>
<comment type="cofactor">
    <cofactor evidence="2">
        <name>Mn(2+)</name>
        <dbReference type="ChEBI" id="CHEBI:29035"/>
    </cofactor>
</comment>
<keyword evidence="28" id="KW-1185">Reference proteome</keyword>
<keyword evidence="15" id="KW-0904">Protein phosphatase</keyword>
<keyword evidence="13" id="KW-0067">ATP-binding</keyword>
<keyword evidence="20" id="KW-0464">Manganese</keyword>
<keyword evidence="8" id="KW-0808">Transferase</keyword>
<keyword evidence="12" id="KW-0378">Hydrolase</keyword>
<evidence type="ECO:0000256" key="3">
    <source>
        <dbReference type="ARBA" id="ARBA00001946"/>
    </source>
</evidence>